<evidence type="ECO:0000256" key="10">
    <source>
        <dbReference type="ARBA" id="ARBA00023180"/>
    </source>
</evidence>
<name>A0A9D2Y9Q4_NOTFU</name>
<gene>
    <name evidence="14" type="ORF">G4P62_018010</name>
</gene>
<evidence type="ECO:0000256" key="11">
    <source>
        <dbReference type="ARBA" id="ARBA00023211"/>
    </source>
</evidence>
<keyword evidence="8" id="KW-1133">Transmembrane helix</keyword>
<evidence type="ECO:0000256" key="7">
    <source>
        <dbReference type="ARBA" id="ARBA00022968"/>
    </source>
</evidence>
<keyword evidence="6" id="KW-0812">Transmembrane</keyword>
<feature type="domain" description="Galactosyltransferase C-terminal" evidence="12">
    <location>
        <begin position="90"/>
        <end position="166"/>
    </location>
</feature>
<dbReference type="GO" id="GO:0006487">
    <property type="term" value="P:protein N-linked glycosylation"/>
    <property type="evidence" value="ECO:0007669"/>
    <property type="project" value="TreeGrafter"/>
</dbReference>
<comment type="similarity">
    <text evidence="3">Belongs to the glycosyltransferase 7 family.</text>
</comment>
<keyword evidence="7" id="KW-0735">Signal-anchor</keyword>
<evidence type="ECO:0000256" key="6">
    <source>
        <dbReference type="ARBA" id="ARBA00022692"/>
    </source>
</evidence>
<keyword evidence="5" id="KW-0808">Transferase</keyword>
<comment type="caution">
    <text evidence="14">The sequence shown here is derived from an EMBL/GenBank/DDBJ whole genome shotgun (WGS) entry which is preliminary data.</text>
</comment>
<evidence type="ECO:0000313" key="15">
    <source>
        <dbReference type="Proteomes" id="UP000822369"/>
    </source>
</evidence>
<dbReference type="PRINTS" id="PR02050">
    <property type="entry name" value="B14GALTRFASE"/>
</dbReference>
<dbReference type="Proteomes" id="UP000822369">
    <property type="component" value="Chromosome 9"/>
</dbReference>
<evidence type="ECO:0000256" key="4">
    <source>
        <dbReference type="ARBA" id="ARBA00022676"/>
    </source>
</evidence>
<dbReference type="SUPFAM" id="SSF53448">
    <property type="entry name" value="Nucleotide-diphospho-sugar transferases"/>
    <property type="match status" value="1"/>
</dbReference>
<dbReference type="Gene3D" id="3.90.550.10">
    <property type="entry name" value="Spore Coat Polysaccharide Biosynthesis Protein SpsA, Chain A"/>
    <property type="match status" value="1"/>
</dbReference>
<comment type="subcellular location">
    <subcellularLocation>
        <location evidence="1">Golgi apparatus membrane</location>
        <topology evidence="1">Single-pass type II membrane protein</topology>
    </subcellularLocation>
</comment>
<keyword evidence="11" id="KW-0464">Manganese</keyword>
<evidence type="ECO:0000256" key="1">
    <source>
        <dbReference type="ARBA" id="ARBA00004323"/>
    </source>
</evidence>
<keyword evidence="10" id="KW-0325">Glycoprotein</keyword>
<dbReference type="AlphaFoldDB" id="A0A9D2Y9Q4"/>
<protein>
    <submittedName>
        <fullName evidence="14">4-galactosyltransferase 2-like</fullName>
    </submittedName>
</protein>
<evidence type="ECO:0000313" key="14">
    <source>
        <dbReference type="EMBL" id="KAF7216178.1"/>
    </source>
</evidence>
<keyword evidence="4" id="KW-0328">Glycosyltransferase</keyword>
<keyword evidence="9" id="KW-0472">Membrane</keyword>
<evidence type="ECO:0000256" key="2">
    <source>
        <dbReference type="ARBA" id="ARBA00004922"/>
    </source>
</evidence>
<dbReference type="GO" id="GO:0003831">
    <property type="term" value="F:beta-N-acetylglucosaminylglycopeptide beta-1,4-galactosyltransferase activity"/>
    <property type="evidence" value="ECO:0007669"/>
    <property type="project" value="TreeGrafter"/>
</dbReference>
<dbReference type="InterPro" id="IPR003859">
    <property type="entry name" value="Galactosyl_T"/>
</dbReference>
<evidence type="ECO:0000256" key="5">
    <source>
        <dbReference type="ARBA" id="ARBA00022679"/>
    </source>
</evidence>
<dbReference type="PANTHER" id="PTHR19300">
    <property type="entry name" value="BETA-1,4-GALACTOSYLTRANSFERASE"/>
    <property type="match status" value="1"/>
</dbReference>
<dbReference type="InterPro" id="IPR029044">
    <property type="entry name" value="Nucleotide-diphossugar_trans"/>
</dbReference>
<dbReference type="GO" id="GO:0008092">
    <property type="term" value="F:cytoskeletal protein binding"/>
    <property type="evidence" value="ECO:0007669"/>
    <property type="project" value="TreeGrafter"/>
</dbReference>
<evidence type="ECO:0000259" key="12">
    <source>
        <dbReference type="Pfam" id="PF02709"/>
    </source>
</evidence>
<dbReference type="InterPro" id="IPR027791">
    <property type="entry name" value="Galactosyl_T_C"/>
</dbReference>
<dbReference type="CDD" id="cd00899">
    <property type="entry name" value="b4GalT"/>
    <property type="match status" value="1"/>
</dbReference>
<comment type="pathway">
    <text evidence="2">Protein modification; protein glycosylation.</text>
</comment>
<dbReference type="Pfam" id="PF13733">
    <property type="entry name" value="Glyco_transf_7N"/>
    <property type="match status" value="1"/>
</dbReference>
<dbReference type="PANTHER" id="PTHR19300:SF5">
    <property type="entry name" value="BETA-1,4-GALACTOSYLTRANSFERASE 1"/>
    <property type="match status" value="1"/>
</dbReference>
<accession>A0A9D2Y9Q4</accession>
<dbReference type="InterPro" id="IPR027995">
    <property type="entry name" value="Galactosyl_T_N"/>
</dbReference>
<proteinExistence type="inferred from homology"/>
<dbReference type="GO" id="GO:0005975">
    <property type="term" value="P:carbohydrate metabolic process"/>
    <property type="evidence" value="ECO:0007669"/>
    <property type="project" value="InterPro"/>
</dbReference>
<organism evidence="14 15">
    <name type="scientific">Nothobranchius furzeri</name>
    <name type="common">Turquoise killifish</name>
    <dbReference type="NCBI Taxonomy" id="105023"/>
    <lineage>
        <taxon>Eukaryota</taxon>
        <taxon>Metazoa</taxon>
        <taxon>Chordata</taxon>
        <taxon>Craniata</taxon>
        <taxon>Vertebrata</taxon>
        <taxon>Euteleostomi</taxon>
        <taxon>Actinopterygii</taxon>
        <taxon>Neopterygii</taxon>
        <taxon>Teleostei</taxon>
        <taxon>Neoteleostei</taxon>
        <taxon>Acanthomorphata</taxon>
        <taxon>Ovalentaria</taxon>
        <taxon>Atherinomorphae</taxon>
        <taxon>Cyprinodontiformes</taxon>
        <taxon>Nothobranchiidae</taxon>
        <taxon>Nothobranchius</taxon>
    </lineage>
</organism>
<evidence type="ECO:0000256" key="9">
    <source>
        <dbReference type="ARBA" id="ARBA00023136"/>
    </source>
</evidence>
<evidence type="ECO:0000256" key="8">
    <source>
        <dbReference type="ARBA" id="ARBA00022989"/>
    </source>
</evidence>
<reference evidence="14" key="1">
    <citation type="submission" date="2020-03" db="EMBL/GenBank/DDBJ databases">
        <title>Intra-Species Differences in Population Size shape Life History and Genome Evolution.</title>
        <authorList>
            <person name="Willemsen D."/>
            <person name="Cui R."/>
            <person name="Valenzano D.R."/>
        </authorList>
    </citation>
    <scope>NUCLEOTIDE SEQUENCE</scope>
    <source>
        <strain evidence="14">GRZ</strain>
        <tissue evidence="14">Whole</tissue>
    </source>
</reference>
<dbReference type="Pfam" id="PF02709">
    <property type="entry name" value="Glyco_transf_7C"/>
    <property type="match status" value="1"/>
</dbReference>
<dbReference type="GO" id="GO:0000139">
    <property type="term" value="C:Golgi membrane"/>
    <property type="evidence" value="ECO:0007669"/>
    <property type="project" value="UniProtKB-SubCell"/>
</dbReference>
<feature type="non-terminal residue" evidence="14">
    <location>
        <position position="1"/>
    </location>
</feature>
<sequence>VAIIIPFRHRHEHLTHWLYYVHPNLIRQQLHYGIYVINQDGDGKFNRAKLMNIGYAEALKEDDYDCFVFSDVDLVPLDDRNLYRCFDLPRHFSVAIDKFNYKLAAINNFGGVTALSKEQFLIVNGFPNTYWGWGGEDDDLYNRIMLRIKSISRPDAVIGRYKMIRHNRDLNNEQNPSNAKKAKETGKTWDQDGLNSLNYTVTQTIKDILFTFIAVDVHEPTE</sequence>
<evidence type="ECO:0000259" key="13">
    <source>
        <dbReference type="Pfam" id="PF13733"/>
    </source>
</evidence>
<feature type="domain" description="Galactosyltransferase N-terminal" evidence="13">
    <location>
        <begin position="1"/>
        <end position="85"/>
    </location>
</feature>
<dbReference type="EMBL" id="JAAVVJ010000009">
    <property type="protein sequence ID" value="KAF7216178.1"/>
    <property type="molecule type" value="Genomic_DNA"/>
</dbReference>
<evidence type="ECO:0000256" key="3">
    <source>
        <dbReference type="ARBA" id="ARBA00005735"/>
    </source>
</evidence>